<dbReference type="SUPFAM" id="SSF51445">
    <property type="entry name" value="(Trans)glycosidases"/>
    <property type="match status" value="1"/>
</dbReference>
<dbReference type="EMBL" id="FOXO01000045">
    <property type="protein sequence ID" value="SFQ43031.1"/>
    <property type="molecule type" value="Genomic_DNA"/>
</dbReference>
<feature type="domain" description="Fibronectin type III-like" evidence="4">
    <location>
        <begin position="420"/>
        <end position="493"/>
    </location>
</feature>
<keyword evidence="3" id="KW-1133">Transmembrane helix</keyword>
<dbReference type="InterPro" id="IPR050288">
    <property type="entry name" value="Cellulose_deg_GH3"/>
</dbReference>
<protein>
    <submittedName>
        <fullName evidence="5">Beta-glucosidase</fullName>
    </submittedName>
</protein>
<evidence type="ECO:0000256" key="1">
    <source>
        <dbReference type="ARBA" id="ARBA00005336"/>
    </source>
</evidence>
<keyword evidence="3" id="KW-0472">Membrane</keyword>
<keyword evidence="6" id="KW-1185">Reference proteome</keyword>
<dbReference type="Pfam" id="PF00933">
    <property type="entry name" value="Glyco_hydro_3"/>
    <property type="match status" value="1"/>
</dbReference>
<dbReference type="Gene3D" id="3.40.50.1700">
    <property type="entry name" value="Glycoside hydrolase family 3 C-terminal domain"/>
    <property type="match status" value="1"/>
</dbReference>
<dbReference type="PRINTS" id="PR00133">
    <property type="entry name" value="GLHYDRLASE3"/>
</dbReference>
<dbReference type="AlphaFoldDB" id="A0A1I5YFM4"/>
<dbReference type="PANTHER" id="PTHR42715">
    <property type="entry name" value="BETA-GLUCOSIDASE"/>
    <property type="match status" value="1"/>
</dbReference>
<evidence type="ECO:0000313" key="5">
    <source>
        <dbReference type="EMBL" id="SFQ43031.1"/>
    </source>
</evidence>
<dbReference type="Gene3D" id="2.60.40.10">
    <property type="entry name" value="Immunoglobulins"/>
    <property type="match status" value="1"/>
</dbReference>
<dbReference type="InterPro" id="IPR026891">
    <property type="entry name" value="Fn3-like"/>
</dbReference>
<reference evidence="6" key="1">
    <citation type="submission" date="2016-10" db="EMBL/GenBank/DDBJ databases">
        <authorList>
            <person name="Varghese N."/>
            <person name="Submissions S."/>
        </authorList>
    </citation>
    <scope>NUCLEOTIDE SEQUENCE [LARGE SCALE GENOMIC DNA]</scope>
    <source>
        <strain evidence="6">P18</strain>
    </source>
</reference>
<organism evidence="5 6">
    <name type="scientific">Butyrivibrio proteoclasticus</name>
    <dbReference type="NCBI Taxonomy" id="43305"/>
    <lineage>
        <taxon>Bacteria</taxon>
        <taxon>Bacillati</taxon>
        <taxon>Bacillota</taxon>
        <taxon>Clostridia</taxon>
        <taxon>Lachnospirales</taxon>
        <taxon>Lachnospiraceae</taxon>
        <taxon>Butyrivibrio</taxon>
    </lineage>
</organism>
<dbReference type="GO" id="GO:0004553">
    <property type="term" value="F:hydrolase activity, hydrolyzing O-glycosyl compounds"/>
    <property type="evidence" value="ECO:0007669"/>
    <property type="project" value="InterPro"/>
</dbReference>
<dbReference type="Pfam" id="PF14310">
    <property type="entry name" value="Fn3-like"/>
    <property type="match status" value="1"/>
</dbReference>
<comment type="similarity">
    <text evidence="1">Belongs to the glycosyl hydrolase 3 family.</text>
</comment>
<dbReference type="PANTHER" id="PTHR42715:SF10">
    <property type="entry name" value="BETA-GLUCOSIDASE"/>
    <property type="match status" value="1"/>
</dbReference>
<dbReference type="InterPro" id="IPR036962">
    <property type="entry name" value="Glyco_hydro_3_N_sf"/>
</dbReference>
<dbReference type="Gene3D" id="3.20.20.300">
    <property type="entry name" value="Glycoside hydrolase, family 3, N-terminal domain"/>
    <property type="match status" value="1"/>
</dbReference>
<dbReference type="InterPro" id="IPR017853">
    <property type="entry name" value="GH"/>
</dbReference>
<dbReference type="InterPro" id="IPR001764">
    <property type="entry name" value="Glyco_hydro_3_N"/>
</dbReference>
<proteinExistence type="inferred from homology"/>
<dbReference type="SUPFAM" id="SSF52279">
    <property type="entry name" value="Beta-D-glucan exohydrolase, C-terminal domain"/>
    <property type="match status" value="1"/>
</dbReference>
<dbReference type="SMART" id="SM01217">
    <property type="entry name" value="Fn3_like"/>
    <property type="match status" value="1"/>
</dbReference>
<keyword evidence="2" id="KW-0378">Hydrolase</keyword>
<sequence>MKKKGMSGSGKVMTAIGSVLLVLAVAVVAVANFFAGVLDTYVGMGKPKVVTKPGSENWDTEYYSPDKTDPEGVDEIAKDVTRRIAEEGITLMKNNGILPLKGNESVSLFGRRSVDTAWGGTGSGAGDEGQCTPMAQALGDQGFMVNDTLTKLYADNLDKVEKGYNAMDKLDATTYYIGEFPMSYYTTSVTGSYGKYSDAAIVVIGRQGGEGFDFATDLKGSISSGETAMSKDVAETQNYENGQHQLEMTYEEKELLKHVEENFENVVVVVNSSNVMELGELNDDENVDAIVWLAYPGSRGTVALAEILAGQINPSGHTVDTWPRDLTKDPTFPNTTTKAYSNLDEGFTVEYEEGIYVGYRYYETAAVDNFIDYDEAVVYPFGYGLSYTTFEQQIKDVQEEDGEITVTVSVKNTGSVPGKDVVQVYFHAPYDGVVEKAEVVLAGYVKTDLLNAGETKDYQVSFNEEDMASFDYKNAGCYVLDKGNYIISVRKNAHEIYGDNCEWALNVPEQIVYDQSNPRKTEIEAQTGEYVNYSDEWKQNHKVEAAVTRFGWMNDHFEEGKATILSRKDFKGTFPTAPTVEDLTASDELVKEMGTYEPDYYDEADTAPKTGANNGLQLIALRGAAYDDPRWDELLDQLSVKDMNNLICAGNQGTVPLGSIGLPKSSATDGPAGLKQYGGIGFSASGNFNCCGTLVAATWNVDLAREYGNAVGNEAILGKVSGWYAPGNDLHRTAFGGRNFEYYSEDPLVSGKTCAGTIQGATQKGFACYVKHFALNDVETHRDDNGPTVWSNEQAMRELNLKAFEIAVKEPVIDLEYLDEEGNTQHKNMRGSIGVMSSFNRLGGVWTGGCSELLNEVLRGEWGFTGCVITDYDGTEYMNCEWAVSNGNDLILANISTLPSKFKDTNNASTQQVMRQAVKNIAYLTLNSNAVNGMSDGTKVTYGIAPWKFAVGALSALLAIAGGLLIIFGVKKKNKQVTKIENK</sequence>
<gene>
    <name evidence="5" type="ORF">SAMN04487928_14511</name>
</gene>
<feature type="transmembrane region" description="Helical" evidence="3">
    <location>
        <begin position="949"/>
        <end position="970"/>
    </location>
</feature>
<name>A0A1I5YFM4_9FIRM</name>
<evidence type="ECO:0000256" key="3">
    <source>
        <dbReference type="SAM" id="Phobius"/>
    </source>
</evidence>
<evidence type="ECO:0000256" key="2">
    <source>
        <dbReference type="ARBA" id="ARBA00022801"/>
    </source>
</evidence>
<dbReference type="InterPro" id="IPR036881">
    <property type="entry name" value="Glyco_hydro_3_C_sf"/>
</dbReference>
<dbReference type="Pfam" id="PF01915">
    <property type="entry name" value="Glyco_hydro_3_C"/>
    <property type="match status" value="1"/>
</dbReference>
<keyword evidence="3" id="KW-0812">Transmembrane</keyword>
<dbReference type="RefSeq" id="WP_074891889.1">
    <property type="nucleotide sequence ID" value="NZ_FOXO01000045.1"/>
</dbReference>
<dbReference type="Proteomes" id="UP000182624">
    <property type="component" value="Unassembled WGS sequence"/>
</dbReference>
<dbReference type="GO" id="GO:0005975">
    <property type="term" value="P:carbohydrate metabolic process"/>
    <property type="evidence" value="ECO:0007669"/>
    <property type="project" value="InterPro"/>
</dbReference>
<dbReference type="InterPro" id="IPR002772">
    <property type="entry name" value="Glyco_hydro_3_C"/>
</dbReference>
<dbReference type="OrthoDB" id="98455at2"/>
<evidence type="ECO:0000313" key="6">
    <source>
        <dbReference type="Proteomes" id="UP000182624"/>
    </source>
</evidence>
<dbReference type="InterPro" id="IPR013783">
    <property type="entry name" value="Ig-like_fold"/>
</dbReference>
<accession>A0A1I5YFM4</accession>
<evidence type="ECO:0000259" key="4">
    <source>
        <dbReference type="SMART" id="SM01217"/>
    </source>
</evidence>